<name>A0AAD6D4T2_9EURO</name>
<dbReference type="EMBL" id="JAQIZZ010000002">
    <property type="protein sequence ID" value="KAJ5553544.1"/>
    <property type="molecule type" value="Genomic_DNA"/>
</dbReference>
<reference evidence="2 3" key="1">
    <citation type="journal article" date="2023" name="IMA Fungus">
        <title>Comparative genomic study of the Penicillium genus elucidates a diverse pangenome and 15 lateral gene transfer events.</title>
        <authorList>
            <person name="Petersen C."/>
            <person name="Sorensen T."/>
            <person name="Nielsen M.R."/>
            <person name="Sondergaard T.E."/>
            <person name="Sorensen J.L."/>
            <person name="Fitzpatrick D.A."/>
            <person name="Frisvad J.C."/>
            <person name="Nielsen K.L."/>
        </authorList>
    </citation>
    <scope>NUCLEOTIDE SEQUENCE [LARGE SCALE GENOMIC DNA]</scope>
    <source>
        <strain evidence="2 3">IBT 35679</strain>
    </source>
</reference>
<evidence type="ECO:0000256" key="1">
    <source>
        <dbReference type="SAM" id="MobiDB-lite"/>
    </source>
</evidence>
<proteinExistence type="predicted"/>
<evidence type="ECO:0000313" key="3">
    <source>
        <dbReference type="Proteomes" id="UP001220324"/>
    </source>
</evidence>
<accession>A0AAD6D4T2</accession>
<sequence length="79" mass="8326">MAFNILDNITNIWYGLHPLALDANGSGTCRGGANYRPRCRPPAAFALAGPVDHPLSESRPPLGDEAALSRSTSTVMGAF</sequence>
<protein>
    <submittedName>
        <fullName evidence="2">Uncharacterized protein</fullName>
    </submittedName>
</protein>
<dbReference type="Proteomes" id="UP001220324">
    <property type="component" value="Unassembled WGS sequence"/>
</dbReference>
<keyword evidence="3" id="KW-1185">Reference proteome</keyword>
<evidence type="ECO:0000313" key="2">
    <source>
        <dbReference type="EMBL" id="KAJ5553544.1"/>
    </source>
</evidence>
<dbReference type="AlphaFoldDB" id="A0AAD6D4T2"/>
<comment type="caution">
    <text evidence="2">The sequence shown here is derived from an EMBL/GenBank/DDBJ whole genome shotgun (WGS) entry which is preliminary data.</text>
</comment>
<feature type="region of interest" description="Disordered" evidence="1">
    <location>
        <begin position="55"/>
        <end position="79"/>
    </location>
</feature>
<feature type="compositionally biased region" description="Polar residues" evidence="1">
    <location>
        <begin position="69"/>
        <end position="79"/>
    </location>
</feature>
<gene>
    <name evidence="2" type="ORF">N7494_002922</name>
</gene>
<organism evidence="2 3">
    <name type="scientific">Penicillium frequentans</name>
    <dbReference type="NCBI Taxonomy" id="3151616"/>
    <lineage>
        <taxon>Eukaryota</taxon>
        <taxon>Fungi</taxon>
        <taxon>Dikarya</taxon>
        <taxon>Ascomycota</taxon>
        <taxon>Pezizomycotina</taxon>
        <taxon>Eurotiomycetes</taxon>
        <taxon>Eurotiomycetidae</taxon>
        <taxon>Eurotiales</taxon>
        <taxon>Aspergillaceae</taxon>
        <taxon>Penicillium</taxon>
    </lineage>
</organism>